<dbReference type="Proteomes" id="UP001177021">
    <property type="component" value="Unassembled WGS sequence"/>
</dbReference>
<sequence length="218" mass="24877">MALSGKVESEVEIQTPAAKFYNFYRKQLEHIPNISTHIHGARVHEGDWENVGSVKQWEYTIESKDMALSGKVESEVEIQTPAAKFYNFYRKQLEHIPNISTHIHGARVHEGDWENVGSVKHWEYTIDGKKRSSTIKIESIDDHNKIITYNIFDEVVSEDYKSLKGIIQVIDKENGGGIVKWTLEYEKLKDDIPGVSPESHLDVAVKVSKEIDASLVKE</sequence>
<reference evidence="1" key="1">
    <citation type="submission" date="2023-10" db="EMBL/GenBank/DDBJ databases">
        <authorList>
            <person name="Rodriguez Cubillos JULIANA M."/>
            <person name="De Vega J."/>
        </authorList>
    </citation>
    <scope>NUCLEOTIDE SEQUENCE</scope>
</reference>
<evidence type="ECO:0000313" key="2">
    <source>
        <dbReference type="Proteomes" id="UP001177021"/>
    </source>
</evidence>
<comment type="caution">
    <text evidence="1">The sequence shown here is derived from an EMBL/GenBank/DDBJ whole genome shotgun (WGS) entry which is preliminary data.</text>
</comment>
<proteinExistence type="predicted"/>
<dbReference type="EMBL" id="CASHSV030000716">
    <property type="protein sequence ID" value="CAJ2674424.1"/>
    <property type="molecule type" value="Genomic_DNA"/>
</dbReference>
<protein>
    <submittedName>
        <fullName evidence="1">Uncharacterized protein</fullName>
    </submittedName>
</protein>
<name>A0ACB0M1K3_TRIPR</name>
<keyword evidence="2" id="KW-1185">Reference proteome</keyword>
<organism evidence="1 2">
    <name type="scientific">Trifolium pratense</name>
    <name type="common">Red clover</name>
    <dbReference type="NCBI Taxonomy" id="57577"/>
    <lineage>
        <taxon>Eukaryota</taxon>
        <taxon>Viridiplantae</taxon>
        <taxon>Streptophyta</taxon>
        <taxon>Embryophyta</taxon>
        <taxon>Tracheophyta</taxon>
        <taxon>Spermatophyta</taxon>
        <taxon>Magnoliopsida</taxon>
        <taxon>eudicotyledons</taxon>
        <taxon>Gunneridae</taxon>
        <taxon>Pentapetalae</taxon>
        <taxon>rosids</taxon>
        <taxon>fabids</taxon>
        <taxon>Fabales</taxon>
        <taxon>Fabaceae</taxon>
        <taxon>Papilionoideae</taxon>
        <taxon>50 kb inversion clade</taxon>
        <taxon>NPAAA clade</taxon>
        <taxon>Hologalegina</taxon>
        <taxon>IRL clade</taxon>
        <taxon>Trifolieae</taxon>
        <taxon>Trifolium</taxon>
    </lineage>
</organism>
<accession>A0ACB0M1K3</accession>
<gene>
    <name evidence="1" type="ORF">MILVUS5_LOCUS37680</name>
</gene>
<evidence type="ECO:0000313" key="1">
    <source>
        <dbReference type="EMBL" id="CAJ2674424.1"/>
    </source>
</evidence>